<evidence type="ECO:0000256" key="1">
    <source>
        <dbReference type="SAM" id="Phobius"/>
    </source>
</evidence>
<keyword evidence="1" id="KW-0472">Membrane</keyword>
<keyword evidence="1" id="KW-1133">Transmembrane helix</keyword>
<accession>A0A0L8GHA9</accession>
<sequence length="78" mass="9442">MYKYTCPSEITLHLYTVSLILQLDSNGQNLFVAQSHIFNSTFFISIFHLLIYIPTFVLFMLIYLFRFDYRDFVYHFPL</sequence>
<evidence type="ECO:0000313" key="2">
    <source>
        <dbReference type="EMBL" id="KOF76381.1"/>
    </source>
</evidence>
<organism evidence="2">
    <name type="scientific">Octopus bimaculoides</name>
    <name type="common">California two-spotted octopus</name>
    <dbReference type="NCBI Taxonomy" id="37653"/>
    <lineage>
        <taxon>Eukaryota</taxon>
        <taxon>Metazoa</taxon>
        <taxon>Spiralia</taxon>
        <taxon>Lophotrochozoa</taxon>
        <taxon>Mollusca</taxon>
        <taxon>Cephalopoda</taxon>
        <taxon>Coleoidea</taxon>
        <taxon>Octopodiformes</taxon>
        <taxon>Octopoda</taxon>
        <taxon>Incirrata</taxon>
        <taxon>Octopodidae</taxon>
        <taxon>Octopus</taxon>
    </lineage>
</organism>
<gene>
    <name evidence="2" type="ORF">OCBIM_22033435mg</name>
</gene>
<protein>
    <submittedName>
        <fullName evidence="2">Uncharacterized protein</fullName>
    </submittedName>
</protein>
<dbReference type="AlphaFoldDB" id="A0A0L8GHA9"/>
<keyword evidence="1" id="KW-0812">Transmembrane</keyword>
<dbReference type="EMBL" id="KQ421810">
    <property type="protein sequence ID" value="KOF76381.1"/>
    <property type="molecule type" value="Genomic_DNA"/>
</dbReference>
<proteinExistence type="predicted"/>
<reference evidence="2" key="1">
    <citation type="submission" date="2015-07" db="EMBL/GenBank/DDBJ databases">
        <title>MeaNS - Measles Nucleotide Surveillance Program.</title>
        <authorList>
            <person name="Tran T."/>
            <person name="Druce J."/>
        </authorList>
    </citation>
    <scope>NUCLEOTIDE SEQUENCE</scope>
    <source>
        <strain evidence="2">UCB-OBI-ISO-001</strain>
        <tissue evidence="2">Gonad</tissue>
    </source>
</reference>
<feature type="transmembrane region" description="Helical" evidence="1">
    <location>
        <begin position="42"/>
        <end position="65"/>
    </location>
</feature>
<name>A0A0L8GHA9_OCTBM</name>